<organism evidence="1 2">
    <name type="scientific">Daphnia magna</name>
    <dbReference type="NCBI Taxonomy" id="35525"/>
    <lineage>
        <taxon>Eukaryota</taxon>
        <taxon>Metazoa</taxon>
        <taxon>Ecdysozoa</taxon>
        <taxon>Arthropoda</taxon>
        <taxon>Crustacea</taxon>
        <taxon>Branchiopoda</taxon>
        <taxon>Diplostraca</taxon>
        <taxon>Cladocera</taxon>
        <taxon>Anomopoda</taxon>
        <taxon>Daphniidae</taxon>
        <taxon>Daphnia</taxon>
    </lineage>
</organism>
<proteinExistence type="predicted"/>
<reference evidence="1 2" key="1">
    <citation type="journal article" date="2023" name="Nucleic Acids Res.">
        <title>The hologenome of Daphnia magna reveals possible DNA methylation and microbiome-mediated evolution of the host genome.</title>
        <authorList>
            <person name="Chaturvedi A."/>
            <person name="Li X."/>
            <person name="Dhandapani V."/>
            <person name="Marshall H."/>
            <person name="Kissane S."/>
            <person name="Cuenca-Cambronero M."/>
            <person name="Asole G."/>
            <person name="Calvet F."/>
            <person name="Ruiz-Romero M."/>
            <person name="Marangio P."/>
            <person name="Guigo R."/>
            <person name="Rago D."/>
            <person name="Mirbahai L."/>
            <person name="Eastwood N."/>
            <person name="Colbourne J.K."/>
            <person name="Zhou J."/>
            <person name="Mallon E."/>
            <person name="Orsini L."/>
        </authorList>
    </citation>
    <scope>NUCLEOTIDE SEQUENCE [LARGE SCALE GENOMIC DNA]</scope>
    <source>
        <strain evidence="1">LRV0_1</strain>
    </source>
</reference>
<name>A0ABR0A9W4_9CRUS</name>
<comment type="caution">
    <text evidence="1">The sequence shown here is derived from an EMBL/GenBank/DDBJ whole genome shotgun (WGS) entry which is preliminary data.</text>
</comment>
<evidence type="ECO:0000313" key="1">
    <source>
        <dbReference type="EMBL" id="KAK4021848.1"/>
    </source>
</evidence>
<accession>A0ABR0A9W4</accession>
<dbReference type="Proteomes" id="UP001234178">
    <property type="component" value="Unassembled WGS sequence"/>
</dbReference>
<evidence type="ECO:0000313" key="2">
    <source>
        <dbReference type="Proteomes" id="UP001234178"/>
    </source>
</evidence>
<keyword evidence="2" id="KW-1185">Reference proteome</keyword>
<gene>
    <name evidence="1" type="ORF">OUZ56_003756</name>
</gene>
<protein>
    <submittedName>
        <fullName evidence="1">Uncharacterized protein</fullName>
    </submittedName>
</protein>
<sequence length="149" mass="17032">MTTSCTPLQYHSVFTLNTKVKIHGITKCKLIISQCIHIEYNLDTVYNSVPSRVVLKFFILLKIYFTRKDNEKMRTNEDSGLETTLGRRSVIKGPLIQRFVRSVRETFIPLRSGGGSTSILRNIENLCVELDNDSPHQSDIDLLDSNEIK</sequence>
<dbReference type="EMBL" id="JAOYFB010000036">
    <property type="protein sequence ID" value="KAK4021848.1"/>
    <property type="molecule type" value="Genomic_DNA"/>
</dbReference>